<name>A0AAC9JHV0_9ALTE</name>
<keyword evidence="2" id="KW-0614">Plasmid</keyword>
<organism evidence="2 3">
    <name type="scientific">Alteromonas mediterranea</name>
    <dbReference type="NCBI Taxonomy" id="314275"/>
    <lineage>
        <taxon>Bacteria</taxon>
        <taxon>Pseudomonadati</taxon>
        <taxon>Pseudomonadota</taxon>
        <taxon>Gammaproteobacteria</taxon>
        <taxon>Alteromonadales</taxon>
        <taxon>Alteromonadaceae</taxon>
        <taxon>Alteromonas/Salinimonas group</taxon>
        <taxon>Alteromonas</taxon>
    </lineage>
</organism>
<sequence length="146" mass="15704">MSTLGHDNSRSLSATEFPFPQSDAPQQEKREMYTFFSGHQLCELGHLVSAACLKPYAGAKATPGFAFAMFHPSSMKYCIHLKPSAGVRDAWQALSGYGIESMLLKKRTDGLYSVVVSGPSPCSGYVAGLLTQNDIDAIVEGLPLPC</sequence>
<gene>
    <name evidence="2" type="ORF">BM524_19145</name>
</gene>
<protein>
    <submittedName>
        <fullName evidence="2">Uncharacterized protein</fullName>
    </submittedName>
</protein>
<dbReference type="Proteomes" id="UP000182101">
    <property type="component" value="Plasmid pAMCP48-600"/>
</dbReference>
<feature type="compositionally biased region" description="Polar residues" evidence="1">
    <location>
        <begin position="1"/>
        <end position="14"/>
    </location>
</feature>
<evidence type="ECO:0000313" key="2">
    <source>
        <dbReference type="EMBL" id="APD92038.1"/>
    </source>
</evidence>
<dbReference type="AlphaFoldDB" id="A0AAC9JHV0"/>
<geneLocation type="plasmid" evidence="3">
    <name>pamcp48-600</name>
</geneLocation>
<feature type="region of interest" description="Disordered" evidence="1">
    <location>
        <begin position="1"/>
        <end position="24"/>
    </location>
</feature>
<dbReference type="RefSeq" id="WP_071960648.1">
    <property type="nucleotide sequence ID" value="NZ_CP018025.1"/>
</dbReference>
<evidence type="ECO:0000256" key="1">
    <source>
        <dbReference type="SAM" id="MobiDB-lite"/>
    </source>
</evidence>
<evidence type="ECO:0000313" key="3">
    <source>
        <dbReference type="Proteomes" id="UP000182101"/>
    </source>
</evidence>
<reference evidence="2 3" key="1">
    <citation type="submission" date="2016-11" db="EMBL/GenBank/DDBJ databases">
        <title>Networking in microbes: conjugative elements and plasmids in the genus Alteromonas.</title>
        <authorList>
            <person name="Lopez-Perez M."/>
            <person name="Ramon-Marco N."/>
            <person name="Rodriguez-Valera F."/>
        </authorList>
    </citation>
    <scope>NUCLEOTIDE SEQUENCE [LARGE SCALE GENOMIC DNA]</scope>
    <source>
        <strain evidence="2 3">CP48</strain>
        <plasmid evidence="3">pamcp48-600</plasmid>
    </source>
</reference>
<dbReference type="EMBL" id="CP018025">
    <property type="protein sequence ID" value="APD92038.1"/>
    <property type="molecule type" value="Genomic_DNA"/>
</dbReference>
<proteinExistence type="predicted"/>
<accession>A0AAC9JHV0</accession>